<evidence type="ECO:0000313" key="5">
    <source>
        <dbReference type="EMBL" id="KAJ4976761.1"/>
    </source>
</evidence>
<dbReference type="InterPro" id="IPR006615">
    <property type="entry name" value="Pept_C19_DUSP"/>
</dbReference>
<dbReference type="CDD" id="cd02674">
    <property type="entry name" value="Peptidase_C19R"/>
    <property type="match status" value="1"/>
</dbReference>
<evidence type="ECO:0000259" key="4">
    <source>
        <dbReference type="PROSITE" id="PS51283"/>
    </source>
</evidence>
<comment type="similarity">
    <text evidence="1">Belongs to the peptidase C19 family.</text>
</comment>
<protein>
    <recommendedName>
        <fullName evidence="7">Ubiquitinyl hydrolase 1</fullName>
    </recommendedName>
</protein>
<comment type="caution">
    <text evidence="5">The sequence shown here is derived from an EMBL/GenBank/DDBJ whole genome shotgun (WGS) entry which is preliminary data.</text>
</comment>
<keyword evidence="6" id="KW-1185">Reference proteome</keyword>
<dbReference type="Pfam" id="PF06337">
    <property type="entry name" value="DUSP"/>
    <property type="match status" value="1"/>
</dbReference>
<evidence type="ECO:0000259" key="3">
    <source>
        <dbReference type="PROSITE" id="PS50235"/>
    </source>
</evidence>
<dbReference type="Proteomes" id="UP001141806">
    <property type="component" value="Unassembled WGS sequence"/>
</dbReference>
<dbReference type="SUPFAM" id="SSF143791">
    <property type="entry name" value="DUSP-like"/>
    <property type="match status" value="1"/>
</dbReference>
<name>A0A9Q0KUZ3_9MAGN</name>
<dbReference type="InterPro" id="IPR018200">
    <property type="entry name" value="USP_CS"/>
</dbReference>
<dbReference type="PROSITE" id="PS51283">
    <property type="entry name" value="DUSP"/>
    <property type="match status" value="1"/>
</dbReference>
<evidence type="ECO:0000256" key="2">
    <source>
        <dbReference type="SAM" id="MobiDB-lite"/>
    </source>
</evidence>
<evidence type="ECO:0008006" key="7">
    <source>
        <dbReference type="Google" id="ProtNLM"/>
    </source>
</evidence>
<dbReference type="Pfam" id="PF00443">
    <property type="entry name" value="UCH"/>
    <property type="match status" value="1"/>
</dbReference>
<gene>
    <name evidence="5" type="ORF">NE237_001867</name>
</gene>
<dbReference type="InterPro" id="IPR035927">
    <property type="entry name" value="DUSP-like_sf"/>
</dbReference>
<dbReference type="InterPro" id="IPR038765">
    <property type="entry name" value="Papain-like_cys_pep_sf"/>
</dbReference>
<dbReference type="EMBL" id="JAMYWD010000003">
    <property type="protein sequence ID" value="KAJ4976761.1"/>
    <property type="molecule type" value="Genomic_DNA"/>
</dbReference>
<dbReference type="Pfam" id="PF25242">
    <property type="entry name" value="Ubiquitin_UBP8"/>
    <property type="match status" value="1"/>
</dbReference>
<evidence type="ECO:0000313" key="6">
    <source>
        <dbReference type="Proteomes" id="UP001141806"/>
    </source>
</evidence>
<sequence>MSSLLWKLARARDSREYNRKKNVSSLYSEILQFPGGSKELGGRGPQGVLGRCSFEDGETWLGYRFCKRGGLGDAVGETPKRDGGPICSSELTPEEERRVISDISLDAEYQSKEGDIFCLISHRWWQCWLEYVNQDQASTTSDVSSLYDSEYRESAGARTSKRPSVIDNSNLIYDGISEDSNLGLELHDALVEGRDYIWLPQEVWKQLLAWYGGGPTLERKLIISGWYPTDLDIEVYPLRLQLFAMPKGERATIRISKKDTVGELHRRTCEIFDLNLEQVCIWDYYGHQKHVLMNDMDETLEDANIQMDQDILVEVLGDANGNAPGGCMSSVQDNGSVEKESTSVLLEPFKSSLSIAGGMSTSRGVSRSCSSELSQSHQLISPVRELDNSYGISGVSTRGSTRGLTGLLNFGNTCFMNSTIQCLVHTPEFARYFREDYHQEINWQNPLGMVGELALAFGELLRKLWAPGRTPIAPRPFKAKLARFAPQFSGYNQHDSQELLAFLLDGLHEDLNRVKQRPYTKYRDADDRPDEEVADEYWADHIARNDSIIVDVCQGQYKSTLVCPVCGKVSVMFDTFMYLSLPLPFTATRTMTVTVFSCDGSALPVPWTVNVPKQGRCRDLIQAISGACSLKSSEKLLLAEIRSHLIHRFLEDSLISLSTIKDDDHLAAYKIPKFVKNTVFLQLIHRRGEQGSTVDWKPYGTPLVSPISHDDVITRGDVQSIVHTILSPMLRVKSHRSSDLPENNIPGAASHASQAVSSSEACTDALVSDSIDKDDSSYLPMHSKLPLQLVDENNSCIDLSTGEEKPIRVSSSSSPIIVFIDWSQEQLEKYDTHYLDNLPEVLKYGNMAKKASTEPLSLYTCLEAFLCEQPLVPEDMWFCPQCKEQRQASKKLDLWRLPEVLVIHLKRFSYSRSMKHKLETFVNFPIHDFDLTNYVAHKNNSRCQIYELYALSNHYGGMGSGHYTAHIKLLDENRWYNFDDSHISPINEEDVKSAAAYVLFYRRVKSKDVSISNGAESRAGHETHDSSSFQK</sequence>
<dbReference type="GO" id="GO:0004843">
    <property type="term" value="F:cysteine-type deubiquitinase activity"/>
    <property type="evidence" value="ECO:0007669"/>
    <property type="project" value="InterPro"/>
</dbReference>
<proteinExistence type="inferred from homology"/>
<dbReference type="PANTHER" id="PTHR21646:SF18">
    <property type="entry name" value="UBIQUITIN CARBOXYL-TERMINAL HYDROLASE 5"/>
    <property type="match status" value="1"/>
</dbReference>
<feature type="domain" description="DUSP" evidence="4">
    <location>
        <begin position="91"/>
        <end position="222"/>
    </location>
</feature>
<dbReference type="AlphaFoldDB" id="A0A9Q0KUZ3"/>
<dbReference type="Gene3D" id="3.30.2230.10">
    <property type="entry name" value="DUSP-like"/>
    <property type="match status" value="1"/>
</dbReference>
<dbReference type="SMART" id="SM00695">
    <property type="entry name" value="DUSP"/>
    <property type="match status" value="1"/>
</dbReference>
<dbReference type="Gene3D" id="3.10.20.90">
    <property type="entry name" value="Phosphatidylinositol 3-kinase Catalytic Subunit, Chain A, domain 1"/>
    <property type="match status" value="1"/>
</dbReference>
<dbReference type="InterPro" id="IPR057372">
    <property type="entry name" value="Ubiquitin_UBP8/5"/>
</dbReference>
<organism evidence="5 6">
    <name type="scientific">Protea cynaroides</name>
    <dbReference type="NCBI Taxonomy" id="273540"/>
    <lineage>
        <taxon>Eukaryota</taxon>
        <taxon>Viridiplantae</taxon>
        <taxon>Streptophyta</taxon>
        <taxon>Embryophyta</taxon>
        <taxon>Tracheophyta</taxon>
        <taxon>Spermatophyta</taxon>
        <taxon>Magnoliopsida</taxon>
        <taxon>Proteales</taxon>
        <taxon>Proteaceae</taxon>
        <taxon>Protea</taxon>
    </lineage>
</organism>
<dbReference type="PANTHER" id="PTHR21646">
    <property type="entry name" value="UBIQUITIN CARBOXYL-TERMINAL HYDROLASE"/>
    <property type="match status" value="1"/>
</dbReference>
<evidence type="ECO:0000256" key="1">
    <source>
        <dbReference type="ARBA" id="ARBA00009085"/>
    </source>
</evidence>
<dbReference type="InterPro" id="IPR050185">
    <property type="entry name" value="Ub_carboxyl-term_hydrolase"/>
</dbReference>
<feature type="region of interest" description="Disordered" evidence="2">
    <location>
        <begin position="1012"/>
        <end position="1031"/>
    </location>
</feature>
<dbReference type="InterPro" id="IPR001394">
    <property type="entry name" value="Peptidase_C19_UCH"/>
</dbReference>
<dbReference type="Gene3D" id="3.90.70.10">
    <property type="entry name" value="Cysteine proteinases"/>
    <property type="match status" value="2"/>
</dbReference>
<dbReference type="PROSITE" id="PS50235">
    <property type="entry name" value="USP_3"/>
    <property type="match status" value="1"/>
</dbReference>
<dbReference type="PROSITE" id="PS00972">
    <property type="entry name" value="USP_1"/>
    <property type="match status" value="1"/>
</dbReference>
<reference evidence="5" key="1">
    <citation type="journal article" date="2023" name="Plant J.">
        <title>The genome of the king protea, Protea cynaroides.</title>
        <authorList>
            <person name="Chang J."/>
            <person name="Duong T.A."/>
            <person name="Schoeman C."/>
            <person name="Ma X."/>
            <person name="Roodt D."/>
            <person name="Barker N."/>
            <person name="Li Z."/>
            <person name="Van de Peer Y."/>
            <person name="Mizrachi E."/>
        </authorList>
    </citation>
    <scope>NUCLEOTIDE SEQUENCE</scope>
    <source>
        <tissue evidence="5">Young leaves</tissue>
    </source>
</reference>
<accession>A0A9Q0KUZ3</accession>
<dbReference type="SUPFAM" id="SSF54001">
    <property type="entry name" value="Cysteine proteinases"/>
    <property type="match status" value="1"/>
</dbReference>
<feature type="domain" description="USP" evidence="3">
    <location>
        <begin position="405"/>
        <end position="1004"/>
    </location>
</feature>
<dbReference type="PROSITE" id="PS00973">
    <property type="entry name" value="USP_2"/>
    <property type="match status" value="1"/>
</dbReference>
<dbReference type="GO" id="GO:0016579">
    <property type="term" value="P:protein deubiquitination"/>
    <property type="evidence" value="ECO:0007669"/>
    <property type="project" value="InterPro"/>
</dbReference>
<dbReference type="InterPro" id="IPR028889">
    <property type="entry name" value="USP"/>
</dbReference>
<dbReference type="OrthoDB" id="292964at2759"/>